<evidence type="ECO:0000256" key="2">
    <source>
        <dbReference type="ARBA" id="ARBA00022908"/>
    </source>
</evidence>
<dbReference type="Pfam" id="PF14659">
    <property type="entry name" value="Phage_int_SAM_3"/>
    <property type="match status" value="1"/>
</dbReference>
<dbReference type="CDD" id="cd01189">
    <property type="entry name" value="INT_ICEBs1_C_like"/>
    <property type="match status" value="1"/>
</dbReference>
<comment type="caution">
    <text evidence="6">The sequence shown here is derived from an EMBL/GenBank/DDBJ whole genome shotgun (WGS) entry which is preliminary data.</text>
</comment>
<sequence>MAMASFRKLNSGWKATVSKRDPSGNLHQTSKSGFKTKNDARVYAAQIEAQNDSSLIAHHDVAFLQYYIDWYKTYKENRVAASNLKRYIYVSHIIEKNFGNLKLKSITRNQYQHFINGYGKNHAKDTVRKTNNIIRACVKAAMIDEIIRKDFTQGIELVFDEKRTLEVEYLSVAEINKLIKGIEDGLNAQYTSRYMILTAIYTGMRLGEIQALTWEDISFKQHTISINKSWDYHAGGGFKSVKTKSSYRIIRASSILLNLLKQLKINNSKMVFENKARQLPSSNAVNKTLHSIMDKCEIQKNNFHFHSLRHSHVAYLLFEGVSLYAISKRLGHSNMSITAEKYAYLIAEYKVRSDDKIEKITDNLGQQEDNKIIFFGEK</sequence>
<dbReference type="Gene3D" id="1.10.150.130">
    <property type="match status" value="1"/>
</dbReference>
<dbReference type="GO" id="GO:0006310">
    <property type="term" value="P:DNA recombination"/>
    <property type="evidence" value="ECO:0007669"/>
    <property type="project" value="UniProtKB-KW"/>
</dbReference>
<keyword evidence="2" id="KW-0229">DNA integration</keyword>
<keyword evidence="4" id="KW-0233">DNA recombination</keyword>
<dbReference type="PROSITE" id="PS51898">
    <property type="entry name" value="TYR_RECOMBINASE"/>
    <property type="match status" value="1"/>
</dbReference>
<feature type="domain" description="Tyr recombinase" evidence="5">
    <location>
        <begin position="165"/>
        <end position="362"/>
    </location>
</feature>
<evidence type="ECO:0000256" key="3">
    <source>
        <dbReference type="ARBA" id="ARBA00023125"/>
    </source>
</evidence>
<dbReference type="InterPro" id="IPR004107">
    <property type="entry name" value="Integrase_SAM-like_N"/>
</dbReference>
<dbReference type="InterPro" id="IPR010998">
    <property type="entry name" value="Integrase_recombinase_N"/>
</dbReference>
<comment type="similarity">
    <text evidence="1">Belongs to the 'phage' integrase family.</text>
</comment>
<dbReference type="PANTHER" id="PTHR30349:SF64">
    <property type="entry name" value="PROPHAGE INTEGRASE INTD-RELATED"/>
    <property type="match status" value="1"/>
</dbReference>
<organism evidence="6 7">
    <name type="scientific">Liquorilactobacillus mali</name>
    <dbReference type="NCBI Taxonomy" id="1618"/>
    <lineage>
        <taxon>Bacteria</taxon>
        <taxon>Bacillati</taxon>
        <taxon>Bacillota</taxon>
        <taxon>Bacilli</taxon>
        <taxon>Lactobacillales</taxon>
        <taxon>Lactobacillaceae</taxon>
        <taxon>Liquorilactobacillus</taxon>
    </lineage>
</organism>
<evidence type="ECO:0000313" key="7">
    <source>
        <dbReference type="Proteomes" id="UP000051727"/>
    </source>
</evidence>
<dbReference type="STRING" id="1618.IV36_GL001950"/>
<proteinExistence type="inferred from homology"/>
<dbReference type="PATRIC" id="fig|1618.3.peg.1989"/>
<dbReference type="EMBL" id="JQAR01000005">
    <property type="protein sequence ID" value="KRN31141.1"/>
    <property type="molecule type" value="Genomic_DNA"/>
</dbReference>
<dbReference type="AlphaFoldDB" id="A0A0R2FXQ6"/>
<dbReference type="Pfam" id="PF14657">
    <property type="entry name" value="Arm-DNA-bind_4"/>
    <property type="match status" value="1"/>
</dbReference>
<evidence type="ECO:0000259" key="5">
    <source>
        <dbReference type="PROSITE" id="PS51898"/>
    </source>
</evidence>
<dbReference type="PANTHER" id="PTHR30349">
    <property type="entry name" value="PHAGE INTEGRASE-RELATED"/>
    <property type="match status" value="1"/>
</dbReference>
<dbReference type="GO" id="GO:0015074">
    <property type="term" value="P:DNA integration"/>
    <property type="evidence" value="ECO:0007669"/>
    <property type="project" value="UniProtKB-KW"/>
</dbReference>
<evidence type="ECO:0000313" key="6">
    <source>
        <dbReference type="EMBL" id="KRN31141.1"/>
    </source>
</evidence>
<dbReference type="InterPro" id="IPR002104">
    <property type="entry name" value="Integrase_catalytic"/>
</dbReference>
<reference evidence="6 7" key="1">
    <citation type="journal article" date="2015" name="Genome Announc.">
        <title>Expanding the biotechnology potential of lactobacilli through comparative genomics of 213 strains and associated genera.</title>
        <authorList>
            <person name="Sun Z."/>
            <person name="Harris H.M."/>
            <person name="McCann A."/>
            <person name="Guo C."/>
            <person name="Argimon S."/>
            <person name="Zhang W."/>
            <person name="Yang X."/>
            <person name="Jeffery I.B."/>
            <person name="Cooney J.C."/>
            <person name="Kagawa T.F."/>
            <person name="Liu W."/>
            <person name="Song Y."/>
            <person name="Salvetti E."/>
            <person name="Wrobel A."/>
            <person name="Rasinkangas P."/>
            <person name="Parkhill J."/>
            <person name="Rea M.C."/>
            <person name="O'Sullivan O."/>
            <person name="Ritari J."/>
            <person name="Douillard F.P."/>
            <person name="Paul Ross R."/>
            <person name="Yang R."/>
            <person name="Briner A.E."/>
            <person name="Felis G.E."/>
            <person name="de Vos W.M."/>
            <person name="Barrangou R."/>
            <person name="Klaenhammer T.R."/>
            <person name="Caufield P.W."/>
            <person name="Cui Y."/>
            <person name="Zhang H."/>
            <person name="O'Toole P.W."/>
        </authorList>
    </citation>
    <scope>NUCLEOTIDE SEQUENCE [LARGE SCALE GENOMIC DNA]</scope>
    <source>
        <strain evidence="6 7">ATCC 27304</strain>
    </source>
</reference>
<gene>
    <name evidence="6" type="ORF">IV36_GL001950</name>
</gene>
<protein>
    <submittedName>
        <fullName evidence="6">Integrase family protein</fullName>
    </submittedName>
</protein>
<dbReference type="Pfam" id="PF00589">
    <property type="entry name" value="Phage_integrase"/>
    <property type="match status" value="1"/>
</dbReference>
<evidence type="ECO:0000256" key="4">
    <source>
        <dbReference type="ARBA" id="ARBA00023172"/>
    </source>
</evidence>
<dbReference type="Proteomes" id="UP000051727">
    <property type="component" value="Unassembled WGS sequence"/>
</dbReference>
<name>A0A0R2FXQ6_9LACO</name>
<keyword evidence="3" id="KW-0238">DNA-binding</keyword>
<evidence type="ECO:0000256" key="1">
    <source>
        <dbReference type="ARBA" id="ARBA00008857"/>
    </source>
</evidence>
<dbReference type="InterPro" id="IPR050090">
    <property type="entry name" value="Tyrosine_recombinase_XerCD"/>
</dbReference>
<dbReference type="InterPro" id="IPR011010">
    <property type="entry name" value="DNA_brk_join_enz"/>
</dbReference>
<dbReference type="SUPFAM" id="SSF56349">
    <property type="entry name" value="DNA breaking-rejoining enzymes"/>
    <property type="match status" value="1"/>
</dbReference>
<accession>A0A0R2FXQ6</accession>
<dbReference type="InterPro" id="IPR028259">
    <property type="entry name" value="AP2-like_int_N"/>
</dbReference>
<dbReference type="Gene3D" id="1.10.443.10">
    <property type="entry name" value="Intergrase catalytic core"/>
    <property type="match status" value="1"/>
</dbReference>
<dbReference type="InterPro" id="IPR013762">
    <property type="entry name" value="Integrase-like_cat_sf"/>
</dbReference>
<dbReference type="GO" id="GO:0003677">
    <property type="term" value="F:DNA binding"/>
    <property type="evidence" value="ECO:0007669"/>
    <property type="project" value="UniProtKB-KW"/>
</dbReference>